<comment type="caution">
    <text evidence="1">The sequence shown here is derived from an EMBL/GenBank/DDBJ whole genome shotgun (WGS) entry which is preliminary data.</text>
</comment>
<accession>A0AAI9Y2M5</accession>
<protein>
    <submittedName>
        <fullName evidence="1">Uncharacterized protein</fullName>
    </submittedName>
</protein>
<reference evidence="1" key="1">
    <citation type="submission" date="2016-11" db="EMBL/GenBank/DDBJ databases">
        <title>The genome sequence of Colletotrichum cuscutae.</title>
        <authorList>
            <person name="Baroncelli R."/>
        </authorList>
    </citation>
    <scope>NUCLEOTIDE SEQUENCE</scope>
    <source>
        <strain evidence="1">IMI 304802</strain>
    </source>
</reference>
<evidence type="ECO:0000313" key="2">
    <source>
        <dbReference type="Proteomes" id="UP001239213"/>
    </source>
</evidence>
<proteinExistence type="predicted"/>
<feature type="non-terminal residue" evidence="1">
    <location>
        <position position="1"/>
    </location>
</feature>
<dbReference type="Proteomes" id="UP001239213">
    <property type="component" value="Unassembled WGS sequence"/>
</dbReference>
<dbReference type="EMBL" id="MPDP01000155">
    <property type="protein sequence ID" value="KAK1474980.1"/>
    <property type="molecule type" value="Genomic_DNA"/>
</dbReference>
<dbReference type="AlphaFoldDB" id="A0AAI9Y2M5"/>
<keyword evidence="2" id="KW-1185">Reference proteome</keyword>
<name>A0AAI9Y2M5_9PEZI</name>
<organism evidence="1 2">
    <name type="scientific">Colletotrichum cuscutae</name>
    <dbReference type="NCBI Taxonomy" id="1209917"/>
    <lineage>
        <taxon>Eukaryota</taxon>
        <taxon>Fungi</taxon>
        <taxon>Dikarya</taxon>
        <taxon>Ascomycota</taxon>
        <taxon>Pezizomycotina</taxon>
        <taxon>Sordariomycetes</taxon>
        <taxon>Hypocreomycetidae</taxon>
        <taxon>Glomerellales</taxon>
        <taxon>Glomerellaceae</taxon>
        <taxon>Colletotrichum</taxon>
        <taxon>Colletotrichum acutatum species complex</taxon>
    </lineage>
</organism>
<sequence length="176" mass="19875">ADLSTHFTSSRLGQAFRPKAKLFVRQQRRKSQGRQVQRYLITKAKAWVYFSLLQRTHVPPTSRTTPRTIHSTHPTHYDAHLLTRSSRAHPGSFSSFYLCLTSTTNTNQLSKQPPKHSAFVSLACTTGISKFVTEILRERTVAYACDNTNKTTLPAIHDKMDLNFQLAARQVSACAL</sequence>
<evidence type="ECO:0000313" key="1">
    <source>
        <dbReference type="EMBL" id="KAK1474980.1"/>
    </source>
</evidence>
<gene>
    <name evidence="1" type="ORF">CCUS01_16993</name>
</gene>